<name>A0ACC1Y3W0_MELAZ</name>
<organism evidence="1 2">
    <name type="scientific">Melia azedarach</name>
    <name type="common">Chinaberry tree</name>
    <dbReference type="NCBI Taxonomy" id="155640"/>
    <lineage>
        <taxon>Eukaryota</taxon>
        <taxon>Viridiplantae</taxon>
        <taxon>Streptophyta</taxon>
        <taxon>Embryophyta</taxon>
        <taxon>Tracheophyta</taxon>
        <taxon>Spermatophyta</taxon>
        <taxon>Magnoliopsida</taxon>
        <taxon>eudicotyledons</taxon>
        <taxon>Gunneridae</taxon>
        <taxon>Pentapetalae</taxon>
        <taxon>rosids</taxon>
        <taxon>malvids</taxon>
        <taxon>Sapindales</taxon>
        <taxon>Meliaceae</taxon>
        <taxon>Melia</taxon>
    </lineage>
</organism>
<evidence type="ECO:0000313" key="2">
    <source>
        <dbReference type="Proteomes" id="UP001164539"/>
    </source>
</evidence>
<reference evidence="1 2" key="1">
    <citation type="journal article" date="2023" name="Science">
        <title>Complex scaffold remodeling in plant triterpene biosynthesis.</title>
        <authorList>
            <person name="De La Pena R."/>
            <person name="Hodgson H."/>
            <person name="Liu J.C."/>
            <person name="Stephenson M.J."/>
            <person name="Martin A.C."/>
            <person name="Owen C."/>
            <person name="Harkess A."/>
            <person name="Leebens-Mack J."/>
            <person name="Jimenez L.E."/>
            <person name="Osbourn A."/>
            <person name="Sattely E.S."/>
        </authorList>
    </citation>
    <scope>NUCLEOTIDE SEQUENCE [LARGE SCALE GENOMIC DNA]</scope>
    <source>
        <strain evidence="2">cv. JPN11</strain>
        <tissue evidence="1">Leaf</tissue>
    </source>
</reference>
<sequence>MKPIAVTFSSSPYITVQKSSSVLNPINKALMFRQSRQVPFKKAAATLKIRSCSKTKVFENQFEGIICYRDENGEIVCEGYDEGPRFHQQVPRATFHPRDAEIMNIILQRWHEITNGDKSNNAADKSGVAVQEDINWNGFNIFY</sequence>
<comment type="caution">
    <text evidence="1">The sequence shown here is derived from an EMBL/GenBank/DDBJ whole genome shotgun (WGS) entry which is preliminary data.</text>
</comment>
<accession>A0ACC1Y3W0</accession>
<protein>
    <submittedName>
        <fullName evidence="1">Chromodomain-helicase-DNA-binding protein like</fullName>
    </submittedName>
</protein>
<dbReference type="EMBL" id="CM051398">
    <property type="protein sequence ID" value="KAJ4717694.1"/>
    <property type="molecule type" value="Genomic_DNA"/>
</dbReference>
<gene>
    <name evidence="1" type="ORF">OWV82_009488</name>
</gene>
<proteinExistence type="predicted"/>
<keyword evidence="2" id="KW-1185">Reference proteome</keyword>
<evidence type="ECO:0000313" key="1">
    <source>
        <dbReference type="EMBL" id="KAJ4717694.1"/>
    </source>
</evidence>
<dbReference type="Proteomes" id="UP001164539">
    <property type="component" value="Chromosome 5"/>
</dbReference>